<keyword evidence="2" id="KW-0812">Transmembrane</keyword>
<protein>
    <recommendedName>
        <fullName evidence="5">Type II secretion system protein GspG C-terminal domain-containing protein</fullName>
    </recommendedName>
</protein>
<dbReference type="GO" id="GO:0015628">
    <property type="term" value="P:protein secretion by the type II secretion system"/>
    <property type="evidence" value="ECO:0007669"/>
    <property type="project" value="InterPro"/>
</dbReference>
<keyword evidence="2" id="KW-1133">Transmembrane helix</keyword>
<keyword evidence="2" id="KW-0472">Membrane</keyword>
<evidence type="ECO:0000313" key="3">
    <source>
        <dbReference type="EMBL" id="PJE72923.1"/>
    </source>
</evidence>
<dbReference type="PROSITE" id="PS00409">
    <property type="entry name" value="PROKAR_NTER_METHYL"/>
    <property type="match status" value="1"/>
</dbReference>
<sequence>MRNNSGFTLIELLVVIAIIGLLSSIVFASLQNAREKGRVARAIGNAEALKKATELYHHQMGFYPPDVGRGWDPGFLKPLPWNPDTEATAIPSCGHCPSNWDQIVQQRWDGPYLTSWPQFTPWNGKYDYNYWGSGATRYGCPIPPGVYQGVQRDYVDENPINSVAEQFMIDQRIDFDGCLNGEAQLIMFRL</sequence>
<organism evidence="3 4">
    <name type="scientific">Candidatus Tagabacteria bacterium CG10_big_fil_rev_8_21_14_0_10_40_13</name>
    <dbReference type="NCBI Taxonomy" id="1975022"/>
    <lineage>
        <taxon>Bacteria</taxon>
        <taxon>Candidatus Tagaibacteriota</taxon>
    </lineage>
</organism>
<dbReference type="PANTHER" id="PTHR30093">
    <property type="entry name" value="GENERAL SECRETION PATHWAY PROTEIN G"/>
    <property type="match status" value="1"/>
</dbReference>
<dbReference type="SUPFAM" id="SSF54523">
    <property type="entry name" value="Pili subunits"/>
    <property type="match status" value="1"/>
</dbReference>
<dbReference type="Pfam" id="PF07963">
    <property type="entry name" value="N_methyl"/>
    <property type="match status" value="1"/>
</dbReference>
<evidence type="ECO:0000313" key="4">
    <source>
        <dbReference type="Proteomes" id="UP000230603"/>
    </source>
</evidence>
<feature type="transmembrane region" description="Helical" evidence="2">
    <location>
        <begin position="6"/>
        <end position="28"/>
    </location>
</feature>
<dbReference type="InterPro" id="IPR045584">
    <property type="entry name" value="Pilin-like"/>
</dbReference>
<name>A0A2M8L8H4_9BACT</name>
<dbReference type="InterPro" id="IPR000983">
    <property type="entry name" value="Bac_GSPG_pilin"/>
</dbReference>
<dbReference type="GO" id="GO:0015627">
    <property type="term" value="C:type II protein secretion system complex"/>
    <property type="evidence" value="ECO:0007669"/>
    <property type="project" value="InterPro"/>
</dbReference>
<keyword evidence="1" id="KW-0488">Methylation</keyword>
<proteinExistence type="predicted"/>
<dbReference type="NCBIfam" id="TIGR02532">
    <property type="entry name" value="IV_pilin_GFxxxE"/>
    <property type="match status" value="1"/>
</dbReference>
<evidence type="ECO:0000256" key="2">
    <source>
        <dbReference type="SAM" id="Phobius"/>
    </source>
</evidence>
<dbReference type="InterPro" id="IPR012902">
    <property type="entry name" value="N_methyl_site"/>
</dbReference>
<gene>
    <name evidence="3" type="ORF">COV00_02425</name>
</gene>
<dbReference type="Proteomes" id="UP000230603">
    <property type="component" value="Unassembled WGS sequence"/>
</dbReference>
<reference evidence="4" key="1">
    <citation type="submission" date="2017-09" db="EMBL/GenBank/DDBJ databases">
        <title>Depth-based differentiation of microbial function through sediment-hosted aquifers and enrichment of novel symbionts in the deep terrestrial subsurface.</title>
        <authorList>
            <person name="Probst A.J."/>
            <person name="Ladd B."/>
            <person name="Jarett J.K."/>
            <person name="Geller-Mcgrath D.E."/>
            <person name="Sieber C.M.K."/>
            <person name="Emerson J.B."/>
            <person name="Anantharaman K."/>
            <person name="Thomas B.C."/>
            <person name="Malmstrom R."/>
            <person name="Stieglmeier M."/>
            <person name="Klingl A."/>
            <person name="Woyke T."/>
            <person name="Ryan C.M."/>
            <person name="Banfield J.F."/>
        </authorList>
    </citation>
    <scope>NUCLEOTIDE SEQUENCE [LARGE SCALE GENOMIC DNA]</scope>
</reference>
<evidence type="ECO:0000256" key="1">
    <source>
        <dbReference type="ARBA" id="ARBA00022481"/>
    </source>
</evidence>
<dbReference type="PRINTS" id="PR00813">
    <property type="entry name" value="BCTERIALGSPG"/>
</dbReference>
<dbReference type="Gene3D" id="3.30.700.10">
    <property type="entry name" value="Glycoprotein, Type 4 Pilin"/>
    <property type="match status" value="1"/>
</dbReference>
<accession>A0A2M8L8H4</accession>
<dbReference type="AlphaFoldDB" id="A0A2M8L8H4"/>
<dbReference type="EMBL" id="PFEP01000031">
    <property type="protein sequence ID" value="PJE72923.1"/>
    <property type="molecule type" value="Genomic_DNA"/>
</dbReference>
<evidence type="ECO:0008006" key="5">
    <source>
        <dbReference type="Google" id="ProtNLM"/>
    </source>
</evidence>
<comment type="caution">
    <text evidence="3">The sequence shown here is derived from an EMBL/GenBank/DDBJ whole genome shotgun (WGS) entry which is preliminary data.</text>
</comment>